<dbReference type="Proteomes" id="UP001501509">
    <property type="component" value="Unassembled WGS sequence"/>
</dbReference>
<dbReference type="EMBL" id="BAAATD010000045">
    <property type="protein sequence ID" value="GAA2640782.1"/>
    <property type="molecule type" value="Genomic_DNA"/>
</dbReference>
<feature type="domain" description="Aminoglycoside phosphotransferase" evidence="1">
    <location>
        <begin position="91"/>
        <end position="173"/>
    </location>
</feature>
<dbReference type="Gene3D" id="3.90.1200.10">
    <property type="match status" value="1"/>
</dbReference>
<gene>
    <name evidence="2" type="ORF">GCM10010411_96060</name>
</gene>
<dbReference type="Pfam" id="PF01636">
    <property type="entry name" value="APH"/>
    <property type="match status" value="1"/>
</dbReference>
<comment type="caution">
    <text evidence="2">The sequence shown here is derived from an EMBL/GenBank/DDBJ whole genome shotgun (WGS) entry which is preliminary data.</text>
</comment>
<organism evidence="2 3">
    <name type="scientific">Actinomadura fulvescens</name>
    <dbReference type="NCBI Taxonomy" id="46160"/>
    <lineage>
        <taxon>Bacteria</taxon>
        <taxon>Bacillati</taxon>
        <taxon>Actinomycetota</taxon>
        <taxon>Actinomycetes</taxon>
        <taxon>Streptosporangiales</taxon>
        <taxon>Thermomonosporaceae</taxon>
        <taxon>Actinomadura</taxon>
    </lineage>
</organism>
<dbReference type="SUPFAM" id="SSF56112">
    <property type="entry name" value="Protein kinase-like (PK-like)"/>
    <property type="match status" value="1"/>
</dbReference>
<sequence>MHTPDGKIFVKASRKLPEGDGSAVRSLRREATLAPLMSEFAPRLLWQVEAGGWLALGFEHIKGSHADYAPGSPDLVSLAKVVHRLQDTPCPEAVVMRVERRWQDLAEDVSPIAGDALLHTDLNPANVLLTAAGRAVVVDWGFTSRGAPWVEAAQIIPWLIRAGHGPAAAQQWASQFPSWLAIDLHARLSAERWRLHHAANATPKIPQYVRVAQQWADFRNPGSM</sequence>
<dbReference type="InterPro" id="IPR011009">
    <property type="entry name" value="Kinase-like_dom_sf"/>
</dbReference>
<accession>A0ABP6DH33</accession>
<dbReference type="InterPro" id="IPR002575">
    <property type="entry name" value="Aminoglycoside_PTrfase"/>
</dbReference>
<reference evidence="3" key="1">
    <citation type="journal article" date="2019" name="Int. J. Syst. Evol. Microbiol.">
        <title>The Global Catalogue of Microorganisms (GCM) 10K type strain sequencing project: providing services to taxonomists for standard genome sequencing and annotation.</title>
        <authorList>
            <consortium name="The Broad Institute Genomics Platform"/>
            <consortium name="The Broad Institute Genome Sequencing Center for Infectious Disease"/>
            <person name="Wu L."/>
            <person name="Ma J."/>
        </authorList>
    </citation>
    <scope>NUCLEOTIDE SEQUENCE [LARGE SCALE GENOMIC DNA]</scope>
    <source>
        <strain evidence="3">JCM 6833</strain>
    </source>
</reference>
<evidence type="ECO:0000259" key="1">
    <source>
        <dbReference type="Pfam" id="PF01636"/>
    </source>
</evidence>
<protein>
    <recommendedName>
        <fullName evidence="1">Aminoglycoside phosphotransferase domain-containing protein</fullName>
    </recommendedName>
</protein>
<proteinExistence type="predicted"/>
<keyword evidence="3" id="KW-1185">Reference proteome</keyword>
<evidence type="ECO:0000313" key="3">
    <source>
        <dbReference type="Proteomes" id="UP001501509"/>
    </source>
</evidence>
<evidence type="ECO:0000313" key="2">
    <source>
        <dbReference type="EMBL" id="GAA2640782.1"/>
    </source>
</evidence>
<name>A0ABP6DH33_9ACTN</name>